<name>A0ABV8PT96_9BACT</name>
<gene>
    <name evidence="1" type="ORF">ACFOW1_04930</name>
</gene>
<reference evidence="2" key="1">
    <citation type="journal article" date="2019" name="Int. J. Syst. Evol. Microbiol.">
        <title>The Global Catalogue of Microorganisms (GCM) 10K type strain sequencing project: providing services to taxonomists for standard genome sequencing and annotation.</title>
        <authorList>
            <consortium name="The Broad Institute Genomics Platform"/>
            <consortium name="The Broad Institute Genome Sequencing Center for Infectious Disease"/>
            <person name="Wu L."/>
            <person name="Ma J."/>
        </authorList>
    </citation>
    <scope>NUCLEOTIDE SEQUENCE [LARGE SCALE GENOMIC DNA]</scope>
    <source>
        <strain evidence="2">CECT 8010</strain>
    </source>
</reference>
<keyword evidence="2" id="KW-1185">Reference proteome</keyword>
<evidence type="ECO:0000313" key="1">
    <source>
        <dbReference type="EMBL" id="MFC4231222.1"/>
    </source>
</evidence>
<sequence>MLLIIAATTLTIMSCKKQDAVISGEQDITFFKRDELLKDAFSTLNGSLTDETLLNKVIAEFKDYDKTKHISQDIITKFGRPKWDISIILKNNNGFRTIVTPISNTKNEVTALALFYQNSINGFDYKIINRKTPQTKLPEYGDKEAKTFTKATLLGLFDVSEKNQASFYKTSTNSQIQTNSVGTQSIMISWVCWFYYSFTTAADGTMYYNTSGTQCAVNVSSDNQSIAAIGDDGSGNIGGSGGSSSPNQLDCQALQEEAINNAEAEFQTYAQPQENIPMEEITAVNDPSQSNPVSLIYSWKIAEHINGLWNVTARTYIKVENEDVDVNKYYNKNLTIQHLGSQYYGTNTLATSTWTEDPAMGHLEQVIGNHTSTPTATSTVSGTIHHELNAEINIKLPETCGGGNIKIKPTATFHRSNSFEYKIYH</sequence>
<proteinExistence type="predicted"/>
<dbReference type="RefSeq" id="WP_379012609.1">
    <property type="nucleotide sequence ID" value="NZ_JBHSDC010000003.1"/>
</dbReference>
<protein>
    <submittedName>
        <fullName evidence="1">Uncharacterized protein</fullName>
    </submittedName>
</protein>
<dbReference type="Proteomes" id="UP001595906">
    <property type="component" value="Unassembled WGS sequence"/>
</dbReference>
<organism evidence="1 2">
    <name type="scientific">Parasediminibacterium paludis</name>
    <dbReference type="NCBI Taxonomy" id="908966"/>
    <lineage>
        <taxon>Bacteria</taxon>
        <taxon>Pseudomonadati</taxon>
        <taxon>Bacteroidota</taxon>
        <taxon>Chitinophagia</taxon>
        <taxon>Chitinophagales</taxon>
        <taxon>Chitinophagaceae</taxon>
        <taxon>Parasediminibacterium</taxon>
    </lineage>
</organism>
<accession>A0ABV8PT96</accession>
<evidence type="ECO:0000313" key="2">
    <source>
        <dbReference type="Proteomes" id="UP001595906"/>
    </source>
</evidence>
<dbReference type="EMBL" id="JBHSDC010000003">
    <property type="protein sequence ID" value="MFC4231222.1"/>
    <property type="molecule type" value="Genomic_DNA"/>
</dbReference>
<comment type="caution">
    <text evidence="1">The sequence shown here is derived from an EMBL/GenBank/DDBJ whole genome shotgun (WGS) entry which is preliminary data.</text>
</comment>